<organism evidence="1 2">
    <name type="scientific">Brettanomyces naardenensis</name>
    <name type="common">Yeast</name>
    <dbReference type="NCBI Taxonomy" id="13370"/>
    <lineage>
        <taxon>Eukaryota</taxon>
        <taxon>Fungi</taxon>
        <taxon>Dikarya</taxon>
        <taxon>Ascomycota</taxon>
        <taxon>Saccharomycotina</taxon>
        <taxon>Pichiomycetes</taxon>
        <taxon>Pichiales</taxon>
        <taxon>Pichiaceae</taxon>
        <taxon>Brettanomyces</taxon>
    </lineage>
</organism>
<proteinExistence type="predicted"/>
<dbReference type="InParanoid" id="A0A448YGN0"/>
<dbReference type="OrthoDB" id="3997030at2759"/>
<sequence length="340" mass="38703">MPFDADTLFNYLTDEITQIVQTSNYYRVLVMVIGRPGSGKSTVAEYLERKLNQLYESKPRTTVFSPEYCQIPSRSLLPENDRTRDLPMDLRSVQLEVESDIDNPDFEPLIYKGTRTVNVIGRGLLSTQIVTSLEEESKSRIPVFAQRISMDGFHLPRSVLEKTRDPDFMFQRRGFPASFDSGLVLNLVQQLTASCKGTELTLEGQKMNREGLFMFDSIDLPSISIPDFDHKLKDPTPGGSVILPTTRVIILEGNYLMLEEGKWAEIPEIVACNCDIIHVWKIRSKDLAAIRERTARRHVDAGISPTIDKGRERYDSNDKINGDLVDSHSMDKYVEMFIEN</sequence>
<reference evidence="1 2" key="1">
    <citation type="submission" date="2018-12" db="EMBL/GenBank/DDBJ databases">
        <authorList>
            <person name="Tiukova I."/>
            <person name="Dainat J."/>
        </authorList>
    </citation>
    <scope>NUCLEOTIDE SEQUENCE [LARGE SCALE GENOMIC DNA]</scope>
</reference>
<dbReference type="InterPro" id="IPR027417">
    <property type="entry name" value="P-loop_NTPase"/>
</dbReference>
<dbReference type="EMBL" id="CAACVR010000001">
    <property type="protein sequence ID" value="VEU20071.1"/>
    <property type="molecule type" value="Genomic_DNA"/>
</dbReference>
<gene>
    <name evidence="1" type="ORF">BRENAR_LOCUS806</name>
</gene>
<protein>
    <submittedName>
        <fullName evidence="1">DEKNAAC100770</fullName>
    </submittedName>
</protein>
<evidence type="ECO:0000313" key="1">
    <source>
        <dbReference type="EMBL" id="VEU20071.1"/>
    </source>
</evidence>
<dbReference type="FunCoup" id="A0A448YGN0">
    <property type="interactions" value="8"/>
</dbReference>
<dbReference type="SUPFAM" id="SSF52540">
    <property type="entry name" value="P-loop containing nucleoside triphosphate hydrolases"/>
    <property type="match status" value="1"/>
</dbReference>
<dbReference type="AlphaFoldDB" id="A0A448YGN0"/>
<dbReference type="Gene3D" id="3.40.50.300">
    <property type="entry name" value="P-loop containing nucleotide triphosphate hydrolases"/>
    <property type="match status" value="1"/>
</dbReference>
<dbReference type="STRING" id="13370.A0A448YGN0"/>
<dbReference type="PANTHER" id="PTHR10285">
    <property type="entry name" value="URIDINE KINASE"/>
    <property type="match status" value="1"/>
</dbReference>
<evidence type="ECO:0000313" key="2">
    <source>
        <dbReference type="Proteomes" id="UP000290900"/>
    </source>
</evidence>
<dbReference type="Proteomes" id="UP000290900">
    <property type="component" value="Unassembled WGS sequence"/>
</dbReference>
<accession>A0A448YGN0</accession>
<name>A0A448YGN0_BRENA</name>
<keyword evidence="2" id="KW-1185">Reference proteome</keyword>